<dbReference type="Proteomes" id="UP000613740">
    <property type="component" value="Unassembled WGS sequence"/>
</dbReference>
<dbReference type="AlphaFoldDB" id="A0A835W7A9"/>
<feature type="region of interest" description="Disordered" evidence="1">
    <location>
        <begin position="85"/>
        <end position="104"/>
    </location>
</feature>
<protein>
    <submittedName>
        <fullName evidence="2">Uncharacterized protein</fullName>
    </submittedName>
</protein>
<feature type="region of interest" description="Disordered" evidence="1">
    <location>
        <begin position="115"/>
        <end position="169"/>
    </location>
</feature>
<feature type="compositionally biased region" description="Low complexity" evidence="1">
    <location>
        <begin position="497"/>
        <end position="522"/>
    </location>
</feature>
<feature type="region of interest" description="Disordered" evidence="1">
    <location>
        <begin position="1"/>
        <end position="26"/>
    </location>
</feature>
<name>A0A835W7A9_9CHLO</name>
<evidence type="ECO:0000313" key="3">
    <source>
        <dbReference type="Proteomes" id="UP000613740"/>
    </source>
</evidence>
<keyword evidence="3" id="KW-1185">Reference proteome</keyword>
<feature type="region of interest" description="Disordered" evidence="1">
    <location>
        <begin position="724"/>
        <end position="778"/>
    </location>
</feature>
<evidence type="ECO:0000256" key="1">
    <source>
        <dbReference type="SAM" id="MobiDB-lite"/>
    </source>
</evidence>
<evidence type="ECO:0000313" key="2">
    <source>
        <dbReference type="EMBL" id="KAG2443217.1"/>
    </source>
</evidence>
<proteinExistence type="predicted"/>
<feature type="compositionally biased region" description="Pro residues" evidence="1">
    <location>
        <begin position="748"/>
        <end position="777"/>
    </location>
</feature>
<feature type="compositionally biased region" description="Low complexity" evidence="1">
    <location>
        <begin position="242"/>
        <end position="267"/>
    </location>
</feature>
<feature type="region of interest" description="Disordered" evidence="1">
    <location>
        <begin position="943"/>
        <end position="985"/>
    </location>
</feature>
<dbReference type="OrthoDB" id="10680843at2759"/>
<organism evidence="2 3">
    <name type="scientific">Chlamydomonas schloesseri</name>
    <dbReference type="NCBI Taxonomy" id="2026947"/>
    <lineage>
        <taxon>Eukaryota</taxon>
        <taxon>Viridiplantae</taxon>
        <taxon>Chlorophyta</taxon>
        <taxon>core chlorophytes</taxon>
        <taxon>Chlorophyceae</taxon>
        <taxon>CS clade</taxon>
        <taxon>Chlamydomonadales</taxon>
        <taxon>Chlamydomonadaceae</taxon>
        <taxon>Chlamydomonas</taxon>
    </lineage>
</organism>
<feature type="region of interest" description="Disordered" evidence="1">
    <location>
        <begin position="215"/>
        <end position="303"/>
    </location>
</feature>
<feature type="compositionally biased region" description="Basic and acidic residues" evidence="1">
    <location>
        <begin position="11"/>
        <end position="26"/>
    </location>
</feature>
<accession>A0A835W7A9</accession>
<sequence>MAKAKSFIAAMEHKKKDQPEARPDLEDPNHVFRHALRAHAANMVDHVNIIAGVGPTQRRLPRKSAARVQYEDISATAAMDEYEIEDSDEEGGGAHEGPAGASRPVVPALRLPTAATAGQDAAAGQAPAHTMWASAREHAAPPPRRAHIAPAGAAAGAPPAADRTPHVTSASAAPAIGAAPTAAAADAGSGADAGGFQLNLPRTEQLLMALKKYTGGSGGQPAAARPATLTDPYSPQPSPGQAPADASRDAFAAPASPRAAAGATGAPPLSPRPLTPPSPGAAIGSGNLRGGLHGATAPPLGYPSMPPPSAAAAAAAAATTNVVSRSLTPRQMQQALAAMATAATDAAAALIPTRSAASFTAAVGGVHRPTLTQLFPEAAATGPAAGGAGSGLVEGSGAARELSATAGDVAALHGATQSFSGPALRRLPQRRGSMVLLPGGGVGAAVAPASQALRPTLARARLARRSETSGDIQNYPFPAAPAEAAAGALVGGGGSGPASPVSPVKPGGPPATGTASAAQRGGGLRAAAEALFRRVSRSPARTNTAGSQEWYYAAADSAAGPQPPLSPSSLRFASTTAGGAATAAAAGGGPGTGTGSPFATAAAGASVYVARTGSSSLPSPVPGIGAGGPAASPAGLFAGLIAAASGGGSAGGSVATNSASSLRARVAPPSPVQVTSQQSGESWFVERTASAMQVGACSSASSSARRLPTPSALSAAPAIGGSSFSSSVAASPNSSTALPRLVPSALQPSPPPITSPLPPPAAAASPPGPAGVAPPPAATAVPAASAAIADSSDAAGCVCAPLQVLQPTPPPPSAARRGRVRASASCYVVPPAGGVAEVNAYAAFTQKPRSVDNEGSHTAAHALPVHKPPPLPLTLAPVKPPAHHHHSAALAAQLQLAACPFSASCEGDRALLLGTVAAAVAAPDTPAAPASSEAFAFQKPPEPAAAAPLGQASGQQECRAQQGAFAAPPPPARSHAMTPLPLDPVIAPATTPDAGATLAATAVAAAPAAMPAAMPAHEEATSCSCAEVLESLSCWAGALNDAVSASDRVLGQQPVQSVQSFGRSAWVARSREEPLGRGAAAAPATTGAAAAPATTGAAAASALLLLQQPVAGLLVTAESQVVLLEMEGGSGAAGASPAAAVGRAAAAAAAPVAAAASTAVGAPGAVAEARNAKSGIMSRMKRALLPGAFATGGSGDGDGGGGGSSK</sequence>
<feature type="region of interest" description="Disordered" evidence="1">
    <location>
        <begin position="491"/>
        <end position="522"/>
    </location>
</feature>
<feature type="compositionally biased region" description="Low complexity" evidence="1">
    <location>
        <begin position="148"/>
        <end position="161"/>
    </location>
</feature>
<reference evidence="2" key="1">
    <citation type="journal article" date="2020" name="bioRxiv">
        <title>Comparative genomics of Chlamydomonas.</title>
        <authorList>
            <person name="Craig R.J."/>
            <person name="Hasan A.R."/>
            <person name="Ness R.W."/>
            <person name="Keightley P.D."/>
        </authorList>
    </citation>
    <scope>NUCLEOTIDE SEQUENCE</scope>
    <source>
        <strain evidence="2">CCAP 11/173</strain>
    </source>
</reference>
<feature type="compositionally biased region" description="Low complexity" evidence="1">
    <location>
        <begin position="115"/>
        <end position="128"/>
    </location>
</feature>
<comment type="caution">
    <text evidence="2">The sequence shown here is derived from an EMBL/GenBank/DDBJ whole genome shotgun (WGS) entry which is preliminary data.</text>
</comment>
<gene>
    <name evidence="2" type="ORF">HYH02_009291</name>
</gene>
<dbReference type="EMBL" id="JAEHOD010000031">
    <property type="protein sequence ID" value="KAG2443217.1"/>
    <property type="molecule type" value="Genomic_DNA"/>
</dbReference>
<feature type="compositionally biased region" description="Low complexity" evidence="1">
    <location>
        <begin position="724"/>
        <end position="737"/>
    </location>
</feature>
<feature type="compositionally biased region" description="Pro residues" evidence="1">
    <location>
        <begin position="268"/>
        <end position="279"/>
    </location>
</feature>